<dbReference type="EMBL" id="LOMK01000001">
    <property type="protein sequence ID" value="KYN24678.1"/>
    <property type="molecule type" value="Genomic_DNA"/>
</dbReference>
<name>A0A151JG30_9VIBR</name>
<proteinExistence type="predicted"/>
<gene>
    <name evidence="2" type="ORF">ATY35_21295</name>
    <name evidence="1" type="ORF">AUQ44_01965</name>
</gene>
<sequence length="145" mass="16424">MTIVKLGKIALDVDVEKTQAIYSQITSASSIDCGCIYCKNYRKAHPFSLQKEVLDFLVHCGVDLEKDADIYFMDDREGEYCKYGGEYYIVCKSLPKIDSDKLPDGFEFAVTYPSPVIPTELRDISGVMCFSFMSLSVPWVLEERS</sequence>
<reference evidence="1" key="2">
    <citation type="submission" date="2015-12" db="EMBL/GenBank/DDBJ databases">
        <authorList>
            <person name="Shamseldin A."/>
            <person name="Moawad H."/>
            <person name="Abd El-Rahim W.M."/>
            <person name="Sadowsky M.J."/>
        </authorList>
    </citation>
    <scope>NUCLEOTIDE SEQUENCE [LARGE SCALE GENOMIC DNA]</scope>
    <source>
        <strain evidence="1">2756-81</strain>
    </source>
</reference>
<protein>
    <submittedName>
        <fullName evidence="1">Uncharacterized protein</fullName>
    </submittedName>
</protein>
<dbReference type="Proteomes" id="UP000075609">
    <property type="component" value="Unassembled WGS sequence"/>
</dbReference>
<comment type="caution">
    <text evidence="1">The sequence shown here is derived from an EMBL/GenBank/DDBJ whole genome shotgun (WGS) entry which is preliminary data.</text>
</comment>
<evidence type="ECO:0000313" key="1">
    <source>
        <dbReference type="EMBL" id="KYN24678.1"/>
    </source>
</evidence>
<dbReference type="Proteomes" id="UP000075349">
    <property type="component" value="Unassembled WGS sequence"/>
</dbReference>
<dbReference type="AlphaFoldDB" id="A0A151JG30"/>
<dbReference type="EMBL" id="LOBP01000110">
    <property type="protein sequence ID" value="KYN88965.1"/>
    <property type="molecule type" value="Genomic_DNA"/>
</dbReference>
<evidence type="ECO:0000313" key="2">
    <source>
        <dbReference type="EMBL" id="KYN88965.1"/>
    </source>
</evidence>
<organism evidence="1 3">
    <name type="scientific">Vibrio cidicii</name>
    <dbReference type="NCBI Taxonomy" id="1763883"/>
    <lineage>
        <taxon>Bacteria</taxon>
        <taxon>Pseudomonadati</taxon>
        <taxon>Pseudomonadota</taxon>
        <taxon>Gammaproteobacteria</taxon>
        <taxon>Vibrionales</taxon>
        <taxon>Vibrionaceae</taxon>
        <taxon>Vibrio</taxon>
    </lineage>
</organism>
<evidence type="ECO:0000313" key="4">
    <source>
        <dbReference type="Proteomes" id="UP000075609"/>
    </source>
</evidence>
<accession>A0A151JG30</accession>
<dbReference type="RefSeq" id="WP_061899439.1">
    <property type="nucleotide sequence ID" value="NZ_CAXYEZ010000071.1"/>
</dbReference>
<reference evidence="3 4" key="1">
    <citation type="submission" date="2015-12" db="EMBL/GenBank/DDBJ databases">
        <authorList>
            <person name="Tarr C.L."/>
            <person name="Gladney L.M."/>
        </authorList>
    </citation>
    <scope>NUCLEOTIDE SEQUENCE [LARGE SCALE GENOMIC DNA]</scope>
    <source>
        <strain evidence="2 4">1048-83</strain>
        <strain evidence="3">2756-81</strain>
    </source>
</reference>
<evidence type="ECO:0000313" key="3">
    <source>
        <dbReference type="Proteomes" id="UP000075349"/>
    </source>
</evidence>
<keyword evidence="4" id="KW-1185">Reference proteome</keyword>